<protein>
    <recommendedName>
        <fullName evidence="4">BHLH domain-containing protein</fullName>
    </recommendedName>
</protein>
<keyword evidence="1" id="KW-0805">Transcription regulation</keyword>
<dbReference type="PANTHER" id="PTHR46772">
    <property type="entry name" value="BHLH DOMAIN-CONTAINING PROTEIN"/>
    <property type="match status" value="1"/>
</dbReference>
<dbReference type="Proteomes" id="UP000825729">
    <property type="component" value="Unassembled WGS sequence"/>
</dbReference>
<evidence type="ECO:0000313" key="5">
    <source>
        <dbReference type="EMBL" id="KAG9457586.1"/>
    </source>
</evidence>
<feature type="compositionally biased region" description="Basic and acidic residues" evidence="3">
    <location>
        <begin position="54"/>
        <end position="76"/>
    </location>
</feature>
<name>A0AAV7FC29_ARIFI</name>
<feature type="domain" description="BHLH" evidence="4">
    <location>
        <begin position="65"/>
        <end position="115"/>
    </location>
</feature>
<dbReference type="InterPro" id="IPR036638">
    <property type="entry name" value="HLH_DNA-bd_sf"/>
</dbReference>
<evidence type="ECO:0000256" key="2">
    <source>
        <dbReference type="ARBA" id="ARBA00023163"/>
    </source>
</evidence>
<gene>
    <name evidence="5" type="ORF">H6P81_002094</name>
</gene>
<dbReference type="InterPro" id="IPR044278">
    <property type="entry name" value="BHLH95-like"/>
</dbReference>
<dbReference type="AlphaFoldDB" id="A0AAV7FC29"/>
<dbReference type="SMART" id="SM00353">
    <property type="entry name" value="HLH"/>
    <property type="match status" value="1"/>
</dbReference>
<dbReference type="EMBL" id="JAINDJ010000002">
    <property type="protein sequence ID" value="KAG9457586.1"/>
    <property type="molecule type" value="Genomic_DNA"/>
</dbReference>
<keyword evidence="6" id="KW-1185">Reference proteome</keyword>
<dbReference type="GO" id="GO:0046983">
    <property type="term" value="F:protein dimerization activity"/>
    <property type="evidence" value="ECO:0007669"/>
    <property type="project" value="InterPro"/>
</dbReference>
<evidence type="ECO:0000256" key="3">
    <source>
        <dbReference type="SAM" id="MobiDB-lite"/>
    </source>
</evidence>
<evidence type="ECO:0000313" key="6">
    <source>
        <dbReference type="Proteomes" id="UP000825729"/>
    </source>
</evidence>
<dbReference type="PROSITE" id="PS50888">
    <property type="entry name" value="BHLH"/>
    <property type="match status" value="1"/>
</dbReference>
<dbReference type="Pfam" id="PF00010">
    <property type="entry name" value="HLH"/>
    <property type="match status" value="1"/>
</dbReference>
<evidence type="ECO:0000259" key="4">
    <source>
        <dbReference type="PROSITE" id="PS50888"/>
    </source>
</evidence>
<feature type="region of interest" description="Disordered" evidence="3">
    <location>
        <begin position="32"/>
        <end position="76"/>
    </location>
</feature>
<organism evidence="5 6">
    <name type="scientific">Aristolochia fimbriata</name>
    <name type="common">White veined hardy Dutchman's pipe vine</name>
    <dbReference type="NCBI Taxonomy" id="158543"/>
    <lineage>
        <taxon>Eukaryota</taxon>
        <taxon>Viridiplantae</taxon>
        <taxon>Streptophyta</taxon>
        <taxon>Embryophyta</taxon>
        <taxon>Tracheophyta</taxon>
        <taxon>Spermatophyta</taxon>
        <taxon>Magnoliopsida</taxon>
        <taxon>Magnoliidae</taxon>
        <taxon>Piperales</taxon>
        <taxon>Aristolochiaceae</taxon>
        <taxon>Aristolochia</taxon>
    </lineage>
</organism>
<dbReference type="GO" id="GO:0009960">
    <property type="term" value="P:endosperm development"/>
    <property type="evidence" value="ECO:0007669"/>
    <property type="project" value="InterPro"/>
</dbReference>
<dbReference type="PANTHER" id="PTHR46772:SF6">
    <property type="entry name" value="BHLH DOMAIN-CONTAINING PROTEIN"/>
    <property type="match status" value="1"/>
</dbReference>
<sequence>MVVAWYSFLNRNILRSRKKRRWSSEFVDLLLMSPPRSSPAAGEASEPAIAEAEEEKKLDKEKSGGKKSKGTRDERQRRDKIAELYTKLRFMLPNVLPKEPREKVINGTICYIKELEQCIKDLESQKEKKRKAVAALPLLTRRSSVHATLTGDTVFFGIQTAAIPGLASRILQVFDASSAAVQVLAANASCLEQTLTVSITAVLLSGDAGDVERTIEQLEADLLNCLP</sequence>
<dbReference type="SUPFAM" id="SSF47459">
    <property type="entry name" value="HLH, helix-loop-helix DNA-binding domain"/>
    <property type="match status" value="1"/>
</dbReference>
<reference evidence="5 6" key="1">
    <citation type="submission" date="2021-07" db="EMBL/GenBank/DDBJ databases">
        <title>The Aristolochia fimbriata genome: insights into angiosperm evolution, floral development and chemical biosynthesis.</title>
        <authorList>
            <person name="Jiao Y."/>
        </authorList>
    </citation>
    <scope>NUCLEOTIDE SEQUENCE [LARGE SCALE GENOMIC DNA]</scope>
    <source>
        <strain evidence="5">IBCAS-2021</strain>
        <tissue evidence="5">Leaf</tissue>
    </source>
</reference>
<accession>A0AAV7FC29</accession>
<keyword evidence="2" id="KW-0804">Transcription</keyword>
<evidence type="ECO:0000256" key="1">
    <source>
        <dbReference type="ARBA" id="ARBA00023015"/>
    </source>
</evidence>
<proteinExistence type="predicted"/>
<dbReference type="GO" id="GO:0003700">
    <property type="term" value="F:DNA-binding transcription factor activity"/>
    <property type="evidence" value="ECO:0007669"/>
    <property type="project" value="InterPro"/>
</dbReference>
<dbReference type="InterPro" id="IPR011598">
    <property type="entry name" value="bHLH_dom"/>
</dbReference>
<dbReference type="Gene3D" id="4.10.280.10">
    <property type="entry name" value="Helix-loop-helix DNA-binding domain"/>
    <property type="match status" value="1"/>
</dbReference>
<feature type="compositionally biased region" description="Low complexity" evidence="3">
    <location>
        <begin position="33"/>
        <end position="50"/>
    </location>
</feature>
<comment type="caution">
    <text evidence="5">The sequence shown here is derived from an EMBL/GenBank/DDBJ whole genome shotgun (WGS) entry which is preliminary data.</text>
</comment>